<feature type="transmembrane region" description="Helical" evidence="5">
    <location>
        <begin position="91"/>
        <end position="109"/>
    </location>
</feature>
<keyword evidence="3 5" id="KW-1133">Transmembrane helix</keyword>
<feature type="transmembrane region" description="Helical" evidence="5">
    <location>
        <begin position="36"/>
        <end position="56"/>
    </location>
</feature>
<feature type="domain" description="O-antigen ligase-related" evidence="6">
    <location>
        <begin position="199"/>
        <end position="344"/>
    </location>
</feature>
<organism evidence="7 8">
    <name type="scientific">Zunongwangia endophytica</name>
    <dbReference type="NCBI Taxonomy" id="1808945"/>
    <lineage>
        <taxon>Bacteria</taxon>
        <taxon>Pseudomonadati</taxon>
        <taxon>Bacteroidota</taxon>
        <taxon>Flavobacteriia</taxon>
        <taxon>Flavobacteriales</taxon>
        <taxon>Flavobacteriaceae</taxon>
        <taxon>Zunongwangia</taxon>
    </lineage>
</organism>
<dbReference type="RefSeq" id="WP_290236375.1">
    <property type="nucleotide sequence ID" value="NZ_JAUFPZ010000002.1"/>
</dbReference>
<sequence length="403" mass="46579">MEKSVGNIKIKWSLVIISSISIFLITFPGTKNELSSVYALLKGLIILIPLYFVPLYKFPKPKFFRLGICLALCHIITFTNKFAYMSQQLDMFMLELIIPLGSFFIFSVLRPSQISLFIMYLNIGLILACTPYFFGFLSNDVIDVESYDMKKYGASGILFTGYFKNIHNASITLSVSSIILLYRMKNIEKLWGKIVLGVIILFGLLCVYKTYVRTAWAMLGAAYLFNFLYSKKNYRRILRFISMSSLAVMALLYAFITSEVLQMRLYEKNVYDSSGLSVGSGRLVFWETMLQYLGTLDIVSFLFGTGRYSGMDYMQYAIGKRLFSHNGFLDVLVSSGFIGLFFFIFYIKSLFKYALEVEHYVVLWMLVIACIFQSHQIYWLLIIIAFLFAEIISKRNLHENYKY</sequence>
<keyword evidence="4 5" id="KW-0472">Membrane</keyword>
<gene>
    <name evidence="7" type="ORF">ACFOS1_13625</name>
</gene>
<dbReference type="Proteomes" id="UP001595793">
    <property type="component" value="Unassembled WGS sequence"/>
</dbReference>
<name>A0ABV8H931_9FLAO</name>
<evidence type="ECO:0000256" key="5">
    <source>
        <dbReference type="SAM" id="Phobius"/>
    </source>
</evidence>
<evidence type="ECO:0000259" key="6">
    <source>
        <dbReference type="Pfam" id="PF04932"/>
    </source>
</evidence>
<dbReference type="GO" id="GO:0016874">
    <property type="term" value="F:ligase activity"/>
    <property type="evidence" value="ECO:0007669"/>
    <property type="project" value="UniProtKB-KW"/>
</dbReference>
<evidence type="ECO:0000313" key="7">
    <source>
        <dbReference type="EMBL" id="MFC4028455.1"/>
    </source>
</evidence>
<keyword evidence="2 5" id="KW-0812">Transmembrane</keyword>
<keyword evidence="7" id="KW-0436">Ligase</keyword>
<evidence type="ECO:0000313" key="8">
    <source>
        <dbReference type="Proteomes" id="UP001595793"/>
    </source>
</evidence>
<feature type="transmembrane region" description="Helical" evidence="5">
    <location>
        <begin position="116"/>
        <end position="137"/>
    </location>
</feature>
<feature type="transmembrane region" description="Helical" evidence="5">
    <location>
        <begin position="214"/>
        <end position="230"/>
    </location>
</feature>
<feature type="transmembrane region" description="Helical" evidence="5">
    <location>
        <begin position="289"/>
        <end position="306"/>
    </location>
</feature>
<evidence type="ECO:0000256" key="1">
    <source>
        <dbReference type="ARBA" id="ARBA00004141"/>
    </source>
</evidence>
<feature type="transmembrane region" description="Helical" evidence="5">
    <location>
        <begin position="237"/>
        <end position="256"/>
    </location>
</feature>
<dbReference type="InterPro" id="IPR051533">
    <property type="entry name" value="WaaL-like"/>
</dbReference>
<comment type="subcellular location">
    <subcellularLocation>
        <location evidence="1">Membrane</location>
        <topology evidence="1">Multi-pass membrane protein</topology>
    </subcellularLocation>
</comment>
<feature type="transmembrane region" description="Helical" evidence="5">
    <location>
        <begin position="157"/>
        <end position="183"/>
    </location>
</feature>
<feature type="transmembrane region" description="Helical" evidence="5">
    <location>
        <begin position="190"/>
        <end position="208"/>
    </location>
</feature>
<evidence type="ECO:0000256" key="4">
    <source>
        <dbReference type="ARBA" id="ARBA00023136"/>
    </source>
</evidence>
<feature type="transmembrane region" description="Helical" evidence="5">
    <location>
        <begin position="12"/>
        <end position="30"/>
    </location>
</feature>
<feature type="transmembrane region" description="Helical" evidence="5">
    <location>
        <begin position="327"/>
        <end position="347"/>
    </location>
</feature>
<dbReference type="PANTHER" id="PTHR37422:SF13">
    <property type="entry name" value="LIPOPOLYSACCHARIDE BIOSYNTHESIS PROTEIN PA4999-RELATED"/>
    <property type="match status" value="1"/>
</dbReference>
<feature type="transmembrane region" description="Helical" evidence="5">
    <location>
        <begin position="63"/>
        <end position="85"/>
    </location>
</feature>
<keyword evidence="8" id="KW-1185">Reference proteome</keyword>
<accession>A0ABV8H931</accession>
<comment type="caution">
    <text evidence="7">The sequence shown here is derived from an EMBL/GenBank/DDBJ whole genome shotgun (WGS) entry which is preliminary data.</text>
</comment>
<feature type="transmembrane region" description="Helical" evidence="5">
    <location>
        <begin position="359"/>
        <end position="388"/>
    </location>
</feature>
<dbReference type="EMBL" id="JBHSAS010000009">
    <property type="protein sequence ID" value="MFC4028455.1"/>
    <property type="molecule type" value="Genomic_DNA"/>
</dbReference>
<evidence type="ECO:0000256" key="3">
    <source>
        <dbReference type="ARBA" id="ARBA00022989"/>
    </source>
</evidence>
<dbReference type="PANTHER" id="PTHR37422">
    <property type="entry name" value="TEICHURONIC ACID BIOSYNTHESIS PROTEIN TUAE"/>
    <property type="match status" value="1"/>
</dbReference>
<proteinExistence type="predicted"/>
<evidence type="ECO:0000256" key="2">
    <source>
        <dbReference type="ARBA" id="ARBA00022692"/>
    </source>
</evidence>
<dbReference type="InterPro" id="IPR007016">
    <property type="entry name" value="O-antigen_ligase-rel_domated"/>
</dbReference>
<protein>
    <submittedName>
        <fullName evidence="7">O-antigen ligase family protein</fullName>
    </submittedName>
</protein>
<reference evidence="8" key="1">
    <citation type="journal article" date="2019" name="Int. J. Syst. Evol. Microbiol.">
        <title>The Global Catalogue of Microorganisms (GCM) 10K type strain sequencing project: providing services to taxonomists for standard genome sequencing and annotation.</title>
        <authorList>
            <consortium name="The Broad Institute Genomics Platform"/>
            <consortium name="The Broad Institute Genome Sequencing Center for Infectious Disease"/>
            <person name="Wu L."/>
            <person name="Ma J."/>
        </authorList>
    </citation>
    <scope>NUCLEOTIDE SEQUENCE [LARGE SCALE GENOMIC DNA]</scope>
    <source>
        <strain evidence="8">CECT 9128</strain>
    </source>
</reference>
<dbReference type="Pfam" id="PF04932">
    <property type="entry name" value="Wzy_C"/>
    <property type="match status" value="1"/>
</dbReference>